<keyword evidence="6" id="KW-0732">Signal</keyword>
<organism evidence="17 18">
    <name type="scientific">Petrolisthes manimaculis</name>
    <dbReference type="NCBI Taxonomy" id="1843537"/>
    <lineage>
        <taxon>Eukaryota</taxon>
        <taxon>Metazoa</taxon>
        <taxon>Ecdysozoa</taxon>
        <taxon>Arthropoda</taxon>
        <taxon>Crustacea</taxon>
        <taxon>Multicrustacea</taxon>
        <taxon>Malacostraca</taxon>
        <taxon>Eumalacostraca</taxon>
        <taxon>Eucarida</taxon>
        <taxon>Decapoda</taxon>
        <taxon>Pleocyemata</taxon>
        <taxon>Anomura</taxon>
        <taxon>Galatheoidea</taxon>
        <taxon>Porcellanidae</taxon>
        <taxon>Petrolisthes</taxon>
    </lineage>
</organism>
<dbReference type="Pfam" id="PF00057">
    <property type="entry name" value="Ldl_recept_a"/>
    <property type="match status" value="8"/>
</dbReference>
<feature type="disulfide bond" evidence="13">
    <location>
        <begin position="602"/>
        <end position="617"/>
    </location>
</feature>
<dbReference type="PROSITE" id="PS01209">
    <property type="entry name" value="LDLRA_1"/>
    <property type="match status" value="4"/>
</dbReference>
<feature type="repeat" description="LDL-receptor class B" evidence="14">
    <location>
        <begin position="890"/>
        <end position="933"/>
    </location>
</feature>
<dbReference type="FunFam" id="4.10.400.10:FF:000119">
    <property type="entry name" value="Suppressor of tumorigenicity 14 protein homolog"/>
    <property type="match status" value="1"/>
</dbReference>
<dbReference type="InterPro" id="IPR000033">
    <property type="entry name" value="LDLR_classB_rpt"/>
</dbReference>
<dbReference type="PROSITE" id="PS50068">
    <property type="entry name" value="LDLRA_2"/>
    <property type="match status" value="9"/>
</dbReference>
<evidence type="ECO:0000256" key="6">
    <source>
        <dbReference type="ARBA" id="ARBA00022729"/>
    </source>
</evidence>
<dbReference type="PANTHER" id="PTHR22722">
    <property type="entry name" value="LOW-DENSITY LIPOPROTEIN RECEPTOR-RELATED PROTEIN 2-RELATED"/>
    <property type="match status" value="1"/>
</dbReference>
<comment type="caution">
    <text evidence="17">The sequence shown here is derived from an EMBL/GenBank/DDBJ whole genome shotgun (WGS) entry which is preliminary data.</text>
</comment>
<feature type="disulfide bond" evidence="13">
    <location>
        <begin position="460"/>
        <end position="478"/>
    </location>
</feature>
<dbReference type="InterPro" id="IPR023415">
    <property type="entry name" value="LDLR_class-A_CS"/>
</dbReference>
<feature type="disulfide bond" evidence="13">
    <location>
        <begin position="274"/>
        <end position="289"/>
    </location>
</feature>
<keyword evidence="11" id="KW-0675">Receptor</keyword>
<sequence>MTADRTLRVKASGINDPRAFAVHPGIGYVYFTDWHLQTYIGRIGMDGSNFSRVLSFEDQVIWPNALTFDYFTDRIYWADAHLDYITYADLDGRNRHEIIHGSQVPHVFALSVFDDYMYWSDWNLKAILKANKFTGEDFQFLRNTTHRPYDVHVYHPLRQVPYSNPCGTNNGGCSHLCLLSPVEGGVSYKCACPDHFVLDKTNNRTCFANCTRGQFRCSGKDDKCIPTYWKCDGEKDCADGTDEPPGDSCPERKCRPGIFQCLDGEGCAAPTQLCHGQSDCSDGSDENDCHIECNQLEFKCKTTGKCINIAWKCDGDKDCRDGSDEEDCHNRPCDKETEYHCHNGKCISKQWYCDLDNDCGDHSDEPAFLCRQKNCTEGWRKCPGRTNYRCIPEWLFCDGKDDCRDNTDEQPENCPKCHENGDFQCNNRRCIPNLDKLDGKQRYIFNWLIPFVTHDGQFQCSSGHCIQEHFRCDGERNCHDLSDELDCPPRYPGDRYCREEKFQCDNHLCVEMRDLCDGSNDCYDNSDERESLCSNYTCNTLRRFQCNNHKCIPLYQKCDGIDNCGDGSDENNMTICSHRPRPCIFNEFRCANQKCIGSNKICDHADDCGDSSDELGCHTASNCTVGGCEQTCTDLKDGGYVCHCIRGFRISPNNPKICNDIDECAEFTHNCSQLCTNLNGTHACSCREGFVAEINGVCRLEQGAITLIYSDSPEIRAFNLTSHTAKYVIKGDNIESLDYEPVSDIVYWTDSYGKTIKRSYLPGSPERANVTMGYAQNLDIESRAKPTGMAVDWAGLNLYWSETDRTGNKPRGSILVSTLDGCYRHSIIATGLEVPTSVVVDPDHGYMFWTDIGSIPKIETSWMDGSKRRILVSDAISQPTGLSIDFAMEHTIYWVNVKLNKIEMMREDGTRRTLVAYGNYLKHPLSLDVFESSI</sequence>
<comment type="subcellular location">
    <subcellularLocation>
        <location evidence="1">Endomembrane system</location>
    </subcellularLocation>
    <subcellularLocation>
        <location evidence="2">Membrane</location>
        <topology evidence="2">Single-pass type I membrane protein</topology>
    </subcellularLocation>
</comment>
<evidence type="ECO:0000256" key="1">
    <source>
        <dbReference type="ARBA" id="ARBA00004308"/>
    </source>
</evidence>
<dbReference type="GO" id="GO:0016324">
    <property type="term" value="C:apical plasma membrane"/>
    <property type="evidence" value="ECO:0007669"/>
    <property type="project" value="TreeGrafter"/>
</dbReference>
<evidence type="ECO:0000256" key="11">
    <source>
        <dbReference type="ARBA" id="ARBA00023170"/>
    </source>
</evidence>
<dbReference type="SMART" id="SM00192">
    <property type="entry name" value="LDLa"/>
    <property type="match status" value="9"/>
</dbReference>
<dbReference type="SUPFAM" id="SSF57196">
    <property type="entry name" value="EGF/Laminin"/>
    <property type="match status" value="2"/>
</dbReference>
<feature type="disulfide bond" evidence="13">
    <location>
        <begin position="546"/>
        <end position="564"/>
    </location>
</feature>
<dbReference type="FunFam" id="4.10.400.10:FF:000065">
    <property type="entry name" value="Transmembrane protease serine 7"/>
    <property type="match status" value="1"/>
</dbReference>
<evidence type="ECO:0000256" key="4">
    <source>
        <dbReference type="ARBA" id="ARBA00022583"/>
    </source>
</evidence>
<dbReference type="Gene3D" id="4.10.400.10">
    <property type="entry name" value="Low-density Lipoprotein Receptor"/>
    <property type="match status" value="9"/>
</dbReference>
<dbReference type="InterPro" id="IPR001881">
    <property type="entry name" value="EGF-like_Ca-bd_dom"/>
</dbReference>
<dbReference type="InterPro" id="IPR002172">
    <property type="entry name" value="LDrepeatLR_classA_rpt"/>
</dbReference>
<proteinExistence type="predicted"/>
<accession>A0AAE1U800</accession>
<dbReference type="CDD" id="cd00112">
    <property type="entry name" value="LDLa"/>
    <property type="match status" value="9"/>
</dbReference>
<evidence type="ECO:0000256" key="9">
    <source>
        <dbReference type="ARBA" id="ARBA00023136"/>
    </source>
</evidence>
<evidence type="ECO:0000313" key="18">
    <source>
        <dbReference type="Proteomes" id="UP001292094"/>
    </source>
</evidence>
<reference evidence="17" key="1">
    <citation type="submission" date="2023-11" db="EMBL/GenBank/DDBJ databases">
        <title>Genome assemblies of two species of porcelain crab, Petrolisthes cinctipes and Petrolisthes manimaculis (Anomura: Porcellanidae).</title>
        <authorList>
            <person name="Angst P."/>
        </authorList>
    </citation>
    <scope>NUCLEOTIDE SEQUENCE</scope>
    <source>
        <strain evidence="17">PB745_02</strain>
        <tissue evidence="17">Gill</tissue>
    </source>
</reference>
<feature type="domain" description="EGF-like calcium-binding" evidence="15">
    <location>
        <begin position="604"/>
        <end position="659"/>
    </location>
</feature>
<feature type="domain" description="EGF-like" evidence="16">
    <location>
        <begin position="165"/>
        <end position="207"/>
    </location>
</feature>
<dbReference type="AlphaFoldDB" id="A0AAE1U800"/>
<evidence type="ECO:0000256" key="3">
    <source>
        <dbReference type="ARBA" id="ARBA00022536"/>
    </source>
</evidence>
<feature type="repeat" description="LDL-receptor class B" evidence="14">
    <location>
        <begin position="73"/>
        <end position="116"/>
    </location>
</feature>
<keyword evidence="9" id="KW-0472">Membrane</keyword>
<evidence type="ECO:0000256" key="8">
    <source>
        <dbReference type="ARBA" id="ARBA00022989"/>
    </source>
</evidence>
<dbReference type="PANTHER" id="PTHR22722:SF14">
    <property type="entry name" value="MEGALIN, ISOFORM A"/>
    <property type="match status" value="1"/>
</dbReference>
<dbReference type="SUPFAM" id="SSF57424">
    <property type="entry name" value="LDL receptor-like module"/>
    <property type="match status" value="9"/>
</dbReference>
<keyword evidence="18" id="KW-1185">Reference proteome</keyword>
<name>A0AAE1U800_9EUCA</name>
<feature type="domain" description="EGF-like" evidence="16">
    <location>
        <begin position="332"/>
        <end position="391"/>
    </location>
</feature>
<feature type="disulfide bond" evidence="13">
    <location>
        <begin position="504"/>
        <end position="522"/>
    </location>
</feature>
<keyword evidence="7" id="KW-0677">Repeat</keyword>
<dbReference type="Proteomes" id="UP001292094">
    <property type="component" value="Unassembled WGS sequence"/>
</dbReference>
<evidence type="ECO:0000259" key="16">
    <source>
        <dbReference type="SMART" id="SM00181"/>
    </source>
</evidence>
<evidence type="ECO:0000256" key="14">
    <source>
        <dbReference type="PROSITE-ProRule" id="PRU00461"/>
    </source>
</evidence>
<dbReference type="FunFam" id="2.10.25.10:FF:000009">
    <property type="entry name" value="Low-density lipoprotein receptor isoform 1"/>
    <property type="match status" value="1"/>
</dbReference>
<dbReference type="GO" id="GO:0006898">
    <property type="term" value="P:receptor-mediated endocytosis"/>
    <property type="evidence" value="ECO:0007669"/>
    <property type="project" value="TreeGrafter"/>
</dbReference>
<dbReference type="Pfam" id="PF14670">
    <property type="entry name" value="FXa_inhibition"/>
    <property type="match status" value="1"/>
</dbReference>
<feature type="disulfide bond" evidence="13">
    <location>
        <begin position="497"/>
        <end position="509"/>
    </location>
</feature>
<comment type="caution">
    <text evidence="13">Lacks conserved residue(s) required for the propagation of feature annotation.</text>
</comment>
<feature type="disulfide bond" evidence="13">
    <location>
        <begin position="341"/>
        <end position="359"/>
    </location>
</feature>
<dbReference type="SMART" id="SM00181">
    <property type="entry name" value="EGF"/>
    <property type="match status" value="4"/>
</dbReference>
<gene>
    <name evidence="17" type="ORF">Pmani_015115</name>
</gene>
<dbReference type="FunFam" id="2.120.10.30:FF:000241">
    <property type="entry name" value="Low-density lipoprotein receptor-related protein 6"/>
    <property type="match status" value="2"/>
</dbReference>
<dbReference type="Gene3D" id="2.10.25.10">
    <property type="entry name" value="Laminin"/>
    <property type="match status" value="2"/>
</dbReference>
<dbReference type="GO" id="GO:0012505">
    <property type="term" value="C:endomembrane system"/>
    <property type="evidence" value="ECO:0007669"/>
    <property type="project" value="UniProtKB-SubCell"/>
</dbReference>
<feature type="disulfide bond" evidence="13">
    <location>
        <begin position="590"/>
        <end position="608"/>
    </location>
</feature>
<dbReference type="EMBL" id="JAWZYT010001291">
    <property type="protein sequence ID" value="KAK4313547.1"/>
    <property type="molecule type" value="Genomic_DNA"/>
</dbReference>
<dbReference type="Pfam" id="PF00058">
    <property type="entry name" value="Ldl_recept_b"/>
    <property type="match status" value="2"/>
</dbReference>
<feature type="disulfide bond" evidence="13">
    <location>
        <begin position="313"/>
        <end position="328"/>
    </location>
</feature>
<evidence type="ECO:0000259" key="15">
    <source>
        <dbReference type="SMART" id="SM00179"/>
    </source>
</evidence>
<dbReference type="InterPro" id="IPR000742">
    <property type="entry name" value="EGF"/>
</dbReference>
<dbReference type="SUPFAM" id="SSF63825">
    <property type="entry name" value="YWTD domain"/>
    <property type="match status" value="2"/>
</dbReference>
<feature type="domain" description="EGF-like calcium-binding" evidence="15">
    <location>
        <begin position="660"/>
        <end position="699"/>
    </location>
</feature>
<dbReference type="InterPro" id="IPR011042">
    <property type="entry name" value="6-blade_b-propeller_TolB-like"/>
</dbReference>
<dbReference type="FunFam" id="4.10.400.10:FF:000045">
    <property type="entry name" value="Low-density lipoprotein receptor-related protein 2"/>
    <property type="match status" value="1"/>
</dbReference>
<dbReference type="GO" id="GO:0005509">
    <property type="term" value="F:calcium ion binding"/>
    <property type="evidence" value="ECO:0007669"/>
    <property type="project" value="InterPro"/>
</dbReference>
<evidence type="ECO:0000256" key="2">
    <source>
        <dbReference type="ARBA" id="ARBA00004479"/>
    </source>
</evidence>
<dbReference type="InterPro" id="IPR049883">
    <property type="entry name" value="NOTCH1_EGF-like"/>
</dbReference>
<dbReference type="GO" id="GO:0043235">
    <property type="term" value="C:receptor complex"/>
    <property type="evidence" value="ECO:0007669"/>
    <property type="project" value="TreeGrafter"/>
</dbReference>
<dbReference type="SMART" id="SM00179">
    <property type="entry name" value="EGF_CA"/>
    <property type="match status" value="2"/>
</dbReference>
<feature type="disulfide bond" evidence="13">
    <location>
        <begin position="472"/>
        <end position="487"/>
    </location>
</feature>
<evidence type="ECO:0000256" key="7">
    <source>
        <dbReference type="ARBA" id="ARBA00022737"/>
    </source>
</evidence>
<evidence type="ECO:0000256" key="5">
    <source>
        <dbReference type="ARBA" id="ARBA00022692"/>
    </source>
</evidence>
<dbReference type="InterPro" id="IPR051221">
    <property type="entry name" value="LDLR-related"/>
</dbReference>
<feature type="repeat" description="LDL-receptor class B" evidence="14">
    <location>
        <begin position="845"/>
        <end position="888"/>
    </location>
</feature>
<dbReference type="PROSITE" id="PS51120">
    <property type="entry name" value="LDLRB"/>
    <property type="match status" value="3"/>
</dbReference>
<feature type="disulfide bond" evidence="13">
    <location>
        <begin position="583"/>
        <end position="595"/>
    </location>
</feature>
<evidence type="ECO:0000256" key="13">
    <source>
        <dbReference type="PROSITE-ProRule" id="PRU00124"/>
    </source>
</evidence>
<keyword evidence="3" id="KW-0245">EGF-like domain</keyword>
<dbReference type="Pfam" id="PF07645">
    <property type="entry name" value="EGF_CA"/>
    <property type="match status" value="1"/>
</dbReference>
<keyword evidence="8" id="KW-1133">Transmembrane helix</keyword>
<keyword evidence="10 13" id="KW-1015">Disulfide bond</keyword>
<dbReference type="PRINTS" id="PR00261">
    <property type="entry name" value="LDLRECEPTOR"/>
</dbReference>
<dbReference type="InterPro" id="IPR036055">
    <property type="entry name" value="LDL_receptor-like_sf"/>
</dbReference>
<feature type="domain" description="EGF-like" evidence="16">
    <location>
        <begin position="663"/>
        <end position="699"/>
    </location>
</feature>
<feature type="domain" description="EGF-like" evidence="16">
    <location>
        <begin position="616"/>
        <end position="659"/>
    </location>
</feature>
<dbReference type="Gene3D" id="2.120.10.30">
    <property type="entry name" value="TolB, C-terminal domain"/>
    <property type="match status" value="2"/>
</dbReference>
<evidence type="ECO:0000256" key="10">
    <source>
        <dbReference type="ARBA" id="ARBA00023157"/>
    </source>
</evidence>
<protein>
    <submittedName>
        <fullName evidence="17">Uncharacterized protein</fullName>
    </submittedName>
</protein>
<evidence type="ECO:0000313" key="17">
    <source>
        <dbReference type="EMBL" id="KAK4313547.1"/>
    </source>
</evidence>
<keyword evidence="12" id="KW-0325">Glycoprotein</keyword>
<keyword evidence="4" id="KW-0254">Endocytosis</keyword>
<dbReference type="SMART" id="SM00135">
    <property type="entry name" value="LY"/>
    <property type="match status" value="7"/>
</dbReference>
<keyword evidence="5" id="KW-0812">Transmembrane</keyword>
<dbReference type="GO" id="GO:0042562">
    <property type="term" value="F:hormone binding"/>
    <property type="evidence" value="ECO:0007669"/>
    <property type="project" value="TreeGrafter"/>
</dbReference>
<evidence type="ECO:0000256" key="12">
    <source>
        <dbReference type="ARBA" id="ARBA00023180"/>
    </source>
</evidence>